<evidence type="ECO:0000313" key="2">
    <source>
        <dbReference type="EMBL" id="KZS41924.1"/>
    </source>
</evidence>
<keyword evidence="3" id="KW-1185">Reference proteome</keyword>
<name>A0A162CTG7_9FLAO</name>
<gene>
    <name evidence="2" type="ORF">AWE51_00310</name>
</gene>
<dbReference type="InterPro" id="IPR002711">
    <property type="entry name" value="HNH"/>
</dbReference>
<sequence length="222" mass="26540">MIYFEKSQPAPECLEQQKEKSQGDYKCEGVLEKLKADFKNKCYICEFKEPVTINVEHFRPHRGNKDLMFSWDNLFWSCSHCNNTKRDNFEDMIDCTDINEDIENRIKIIMLPFPKESVRIEALDERLSTNTTVELLNEVFNGTTKLKTIEASNLRNKVLREILEFQKCLLDYYEEGFEEDDKEYFLANIKRHLKKSSNFTSFKRGIIKENEAFKERFEQYFD</sequence>
<dbReference type="AlphaFoldDB" id="A0A162CTG7"/>
<dbReference type="GO" id="GO:0008270">
    <property type="term" value="F:zinc ion binding"/>
    <property type="evidence" value="ECO:0007669"/>
    <property type="project" value="InterPro"/>
</dbReference>
<evidence type="ECO:0000259" key="1">
    <source>
        <dbReference type="Pfam" id="PF01844"/>
    </source>
</evidence>
<organism evidence="2 3">
    <name type="scientific">Aquimarina aggregata</name>
    <dbReference type="NCBI Taxonomy" id="1642818"/>
    <lineage>
        <taxon>Bacteria</taxon>
        <taxon>Pseudomonadati</taxon>
        <taxon>Bacteroidota</taxon>
        <taxon>Flavobacteriia</taxon>
        <taxon>Flavobacteriales</taxon>
        <taxon>Flavobacteriaceae</taxon>
        <taxon>Aquimarina</taxon>
    </lineage>
</organism>
<dbReference type="OrthoDB" id="9805802at2"/>
<feature type="domain" description="HNH" evidence="1">
    <location>
        <begin position="42"/>
        <end position="87"/>
    </location>
</feature>
<dbReference type="GO" id="GO:0004519">
    <property type="term" value="F:endonuclease activity"/>
    <property type="evidence" value="ECO:0007669"/>
    <property type="project" value="InterPro"/>
</dbReference>
<dbReference type="EMBL" id="LQRT01000002">
    <property type="protein sequence ID" value="KZS41924.1"/>
    <property type="molecule type" value="Genomic_DNA"/>
</dbReference>
<accession>A0A162CTG7</accession>
<proteinExistence type="predicted"/>
<dbReference type="STRING" id="1642818.AWE51_00310"/>
<dbReference type="Gene3D" id="1.10.30.50">
    <property type="match status" value="1"/>
</dbReference>
<comment type="caution">
    <text evidence="2">The sequence shown here is derived from an EMBL/GenBank/DDBJ whole genome shotgun (WGS) entry which is preliminary data.</text>
</comment>
<dbReference type="Pfam" id="PF01844">
    <property type="entry name" value="HNH"/>
    <property type="match status" value="1"/>
</dbReference>
<reference evidence="2 3" key="1">
    <citation type="submission" date="2016-01" db="EMBL/GenBank/DDBJ databases">
        <title>The draft genome sequence of Aquimarina sp. RZW4-3-2.</title>
        <authorList>
            <person name="Wang Y."/>
        </authorList>
    </citation>
    <scope>NUCLEOTIDE SEQUENCE [LARGE SCALE GENOMIC DNA]</scope>
    <source>
        <strain evidence="2 3">RZW4-3-2</strain>
    </source>
</reference>
<dbReference type="GO" id="GO:0003676">
    <property type="term" value="F:nucleic acid binding"/>
    <property type="evidence" value="ECO:0007669"/>
    <property type="project" value="InterPro"/>
</dbReference>
<dbReference type="CDD" id="cd00085">
    <property type="entry name" value="HNHc"/>
    <property type="match status" value="1"/>
</dbReference>
<evidence type="ECO:0000313" key="3">
    <source>
        <dbReference type="Proteomes" id="UP000076715"/>
    </source>
</evidence>
<dbReference type="Proteomes" id="UP000076715">
    <property type="component" value="Unassembled WGS sequence"/>
</dbReference>
<protein>
    <recommendedName>
        <fullName evidence="1">HNH domain-containing protein</fullName>
    </recommendedName>
</protein>
<dbReference type="InterPro" id="IPR003615">
    <property type="entry name" value="HNH_nuc"/>
</dbReference>
<dbReference type="RefSeq" id="WP_066308742.1">
    <property type="nucleotide sequence ID" value="NZ_LQRT01000002.1"/>
</dbReference>